<dbReference type="Proteomes" id="UP000534286">
    <property type="component" value="Unassembled WGS sequence"/>
</dbReference>
<evidence type="ECO:0000313" key="1">
    <source>
        <dbReference type="EMBL" id="MBB4935995.1"/>
    </source>
</evidence>
<proteinExistence type="predicted"/>
<sequence length="118" mass="12806">MDTDVMVMRSGYPTLSLAQGILVWCGPERFRWAGETGLWAWHAVCDPEGAAVRLAVQLDKDPVLQLRRAFPRWTILRFAGTDRFCAAPATVDLLGAPAVEAGTPDGLAALLRVVETPS</sequence>
<reference evidence="1 2" key="1">
    <citation type="submission" date="2020-08" db="EMBL/GenBank/DDBJ databases">
        <title>Sequencing the genomes of 1000 actinobacteria strains.</title>
        <authorList>
            <person name="Klenk H.-P."/>
        </authorList>
    </citation>
    <scope>NUCLEOTIDE SEQUENCE [LARGE SCALE GENOMIC DNA]</scope>
    <source>
        <strain evidence="1 2">DSM 43023</strain>
    </source>
</reference>
<name>A0A7W7RPX1_9ACTN</name>
<comment type="caution">
    <text evidence="1">The sequence shown here is derived from an EMBL/GenBank/DDBJ whole genome shotgun (WGS) entry which is preliminary data.</text>
</comment>
<dbReference type="RefSeq" id="WP_184752285.1">
    <property type="nucleotide sequence ID" value="NZ_BAABEK010000137.1"/>
</dbReference>
<protein>
    <submittedName>
        <fullName evidence="1">Uncharacterized protein</fullName>
    </submittedName>
</protein>
<dbReference type="AlphaFoldDB" id="A0A7W7RPX1"/>
<dbReference type="EMBL" id="JACHJU010000001">
    <property type="protein sequence ID" value="MBB4935995.1"/>
    <property type="molecule type" value="Genomic_DNA"/>
</dbReference>
<gene>
    <name evidence="1" type="ORF">FHR32_000300</name>
</gene>
<accession>A0A7W7RPX1</accession>
<evidence type="ECO:0000313" key="2">
    <source>
        <dbReference type="Proteomes" id="UP000534286"/>
    </source>
</evidence>
<organism evidence="1 2">
    <name type="scientific">Streptosporangium album</name>
    <dbReference type="NCBI Taxonomy" id="47479"/>
    <lineage>
        <taxon>Bacteria</taxon>
        <taxon>Bacillati</taxon>
        <taxon>Actinomycetota</taxon>
        <taxon>Actinomycetes</taxon>
        <taxon>Streptosporangiales</taxon>
        <taxon>Streptosporangiaceae</taxon>
        <taxon>Streptosporangium</taxon>
    </lineage>
</organism>
<keyword evidence="2" id="KW-1185">Reference proteome</keyword>